<feature type="compositionally biased region" description="Low complexity" evidence="13">
    <location>
        <begin position="268"/>
        <end position="291"/>
    </location>
</feature>
<comment type="subcellular location">
    <subcellularLocation>
        <location evidence="2">Membrane</location>
        <topology evidence="2">Peripheral membrane protein</topology>
    </subcellularLocation>
</comment>
<evidence type="ECO:0000256" key="1">
    <source>
        <dbReference type="ARBA" id="ARBA00001936"/>
    </source>
</evidence>
<feature type="region of interest" description="Disordered" evidence="13">
    <location>
        <begin position="3141"/>
        <end position="3165"/>
    </location>
</feature>
<keyword evidence="5" id="KW-0479">Metal-binding</keyword>
<feature type="compositionally biased region" description="Low complexity" evidence="13">
    <location>
        <begin position="466"/>
        <end position="479"/>
    </location>
</feature>
<feature type="compositionally biased region" description="Basic and acidic residues" evidence="13">
    <location>
        <begin position="2209"/>
        <end position="2266"/>
    </location>
</feature>
<protein>
    <recommendedName>
        <fullName evidence="4">protein-serine/threonine phosphatase</fullName>
        <ecNumber evidence="4">3.1.3.16</ecNumber>
    </recommendedName>
</protein>
<evidence type="ECO:0000256" key="9">
    <source>
        <dbReference type="ARBA" id="ARBA00023211"/>
    </source>
</evidence>
<dbReference type="InterPro" id="IPR001932">
    <property type="entry name" value="PPM-type_phosphatase-like_dom"/>
</dbReference>
<feature type="region of interest" description="Disordered" evidence="13">
    <location>
        <begin position="2077"/>
        <end position="2154"/>
    </location>
</feature>
<feature type="compositionally biased region" description="Basic and acidic residues" evidence="13">
    <location>
        <begin position="2816"/>
        <end position="2835"/>
    </location>
</feature>
<evidence type="ECO:0000256" key="10">
    <source>
        <dbReference type="ARBA" id="ARBA00047761"/>
    </source>
</evidence>
<dbReference type="PROSITE" id="PS01032">
    <property type="entry name" value="PPM_1"/>
    <property type="match status" value="1"/>
</dbReference>
<feature type="compositionally biased region" description="Pro residues" evidence="13">
    <location>
        <begin position="2395"/>
        <end position="2406"/>
    </location>
</feature>
<feature type="compositionally biased region" description="Low complexity" evidence="13">
    <location>
        <begin position="1945"/>
        <end position="1956"/>
    </location>
</feature>
<feature type="region of interest" description="Disordered" evidence="13">
    <location>
        <begin position="521"/>
        <end position="547"/>
    </location>
</feature>
<feature type="compositionally biased region" description="Basic and acidic residues" evidence="13">
    <location>
        <begin position="1964"/>
        <end position="1991"/>
    </location>
</feature>
<feature type="compositionally biased region" description="Basic and acidic residues" evidence="13">
    <location>
        <begin position="639"/>
        <end position="650"/>
    </location>
</feature>
<feature type="region of interest" description="Disordered" evidence="13">
    <location>
        <begin position="13"/>
        <end position="74"/>
    </location>
</feature>
<feature type="compositionally biased region" description="Basic residues" evidence="13">
    <location>
        <begin position="2079"/>
        <end position="2088"/>
    </location>
</feature>
<feature type="compositionally biased region" description="Polar residues" evidence="13">
    <location>
        <begin position="583"/>
        <end position="596"/>
    </location>
</feature>
<feature type="region of interest" description="Disordered" evidence="13">
    <location>
        <begin position="2877"/>
        <end position="2917"/>
    </location>
</feature>
<feature type="compositionally biased region" description="Basic and acidic residues" evidence="13">
    <location>
        <begin position="913"/>
        <end position="951"/>
    </location>
</feature>
<feature type="domain" description="PPM-type phosphatase" evidence="14">
    <location>
        <begin position="3698"/>
        <end position="4169"/>
    </location>
</feature>
<evidence type="ECO:0000256" key="11">
    <source>
        <dbReference type="ARBA" id="ARBA00048336"/>
    </source>
</evidence>
<feature type="region of interest" description="Disordered" evidence="13">
    <location>
        <begin position="2395"/>
        <end position="2435"/>
    </location>
</feature>
<feature type="compositionally biased region" description="Low complexity" evidence="13">
    <location>
        <begin position="1806"/>
        <end position="1825"/>
    </location>
</feature>
<gene>
    <name evidence="15" type="ORF">BN1205_023760</name>
</gene>
<feature type="compositionally biased region" description="Basic and acidic residues" evidence="13">
    <location>
        <begin position="1371"/>
        <end position="1381"/>
    </location>
</feature>
<feature type="compositionally biased region" description="Basic and acidic residues" evidence="13">
    <location>
        <begin position="1725"/>
        <end position="1764"/>
    </location>
</feature>
<name>A0A0F7UXB7_TOXGV</name>
<feature type="compositionally biased region" description="Basic and acidic residues" evidence="13">
    <location>
        <begin position="1401"/>
        <end position="1420"/>
    </location>
</feature>
<dbReference type="PANTHER" id="PTHR13832:SF803">
    <property type="entry name" value="PROTEIN PHOSPHATASE 1G"/>
    <property type="match status" value="1"/>
</dbReference>
<feature type="compositionally biased region" description="Basic and acidic residues" evidence="13">
    <location>
        <begin position="2955"/>
        <end position="2985"/>
    </location>
</feature>
<feature type="compositionally biased region" description="Basic residues" evidence="13">
    <location>
        <begin position="664"/>
        <end position="681"/>
    </location>
</feature>
<feature type="region of interest" description="Disordered" evidence="13">
    <location>
        <begin position="3375"/>
        <end position="3400"/>
    </location>
</feature>
<dbReference type="InterPro" id="IPR036457">
    <property type="entry name" value="PPM-type-like_dom_sf"/>
</dbReference>
<feature type="compositionally biased region" description="Basic and acidic residues" evidence="13">
    <location>
        <begin position="1427"/>
        <end position="1458"/>
    </location>
</feature>
<feature type="compositionally biased region" description="Basic and acidic residues" evidence="13">
    <location>
        <begin position="999"/>
        <end position="1015"/>
    </location>
</feature>
<keyword evidence="6 12" id="KW-0378">Hydrolase</keyword>
<feature type="compositionally biased region" description="Basic and acidic residues" evidence="13">
    <location>
        <begin position="2010"/>
        <end position="2026"/>
    </location>
</feature>
<feature type="region of interest" description="Disordered" evidence="13">
    <location>
        <begin position="2955"/>
        <end position="3002"/>
    </location>
</feature>
<comment type="similarity">
    <text evidence="3 12">Belongs to the PP2C family.</text>
</comment>
<evidence type="ECO:0000256" key="2">
    <source>
        <dbReference type="ARBA" id="ARBA00004170"/>
    </source>
</evidence>
<dbReference type="SUPFAM" id="SSF81606">
    <property type="entry name" value="PP2C-like"/>
    <property type="match status" value="1"/>
</dbReference>
<comment type="catalytic activity">
    <reaction evidence="11">
        <text>O-phospho-L-threonyl-[protein] + H2O = L-threonyl-[protein] + phosphate</text>
        <dbReference type="Rhea" id="RHEA:47004"/>
        <dbReference type="Rhea" id="RHEA-COMP:11060"/>
        <dbReference type="Rhea" id="RHEA-COMP:11605"/>
        <dbReference type="ChEBI" id="CHEBI:15377"/>
        <dbReference type="ChEBI" id="CHEBI:30013"/>
        <dbReference type="ChEBI" id="CHEBI:43474"/>
        <dbReference type="ChEBI" id="CHEBI:61977"/>
        <dbReference type="EC" id="3.1.3.16"/>
    </reaction>
</comment>
<feature type="compositionally biased region" description="Polar residues" evidence="13">
    <location>
        <begin position="2993"/>
        <end position="3002"/>
    </location>
</feature>
<sequence length="4178" mass="452591">MTFGSALAELPVCVGSAPRGTPSPASPLPTFPTSSLSARQRKRTLPAPSSLPRGCTRAHGSTRPALRGRTPAEESLDFFLDPRNRLRESLERDRVERRKGSTETVQKRCLGSETHDDLRLGHSALPQPRLAPLFVPGMVPDGPAAAVLPCTPHRHAVIRCTRGPFEGRFFFVNKGQKGDIFGGGKDRREVTMYVEHAGLSVTHAQVVEETGDGDRRREDSLALLDLNSDTGTWARVRWDRPTPLFSLSGSAASRSSCPLKGQCGDTGGSSADASSGSSLPRGSSPSSGSFSPFPSVAYSSPACKESTGVSKRQSAEQGACLPASPPVEVCGPSQFLLFQGTLLRLCRGPPLSPWGAFVEFLKAFELSHLRDIIIRALQRQCRCSQEHPKREQAPPVSPCSDTAVPYGIGSAFLGRPWSLQSDQGKGFLPTTPENQNPFSSSVVLSGRPEAAPCDSWPGGREENATDSDLSSASASVSGPLSTFRTQGGFCPRCMRSPLDRLAEASPSCLFASLQSSNRGKAKICREGSDQSAEVESAATSSPPLSSPFSTPAFPFVSRLPSARASAPSLPTPSSPSLHADPAQASSSVHRSLSTVAGSRKGAVGDVSERYLASHQFACRENFLSATSNAIKRDCEATRAEEAEREGRRNDQGTPRESGDSLEKRKSRSKDHRFTFLRKKGKPASGKGDAYASPAACTPSSEAYPLGFSSLCQQRTPEEGKACHDEQAGDEELTYEDLLKWKLACKNLPHYLPVEVKSRPLLIVDHASGTLLGQVSWTGACLFPAFRSDFPILSSSVCTSSSSGASESFLSRSTTSCPASRCSSASKYAAFFSSPSQVGTKADHTDEVASHMPLERSRGSHAAAPGAHDCGKQTPRFSLQSSPSKRHSCSGTSDAFDTLYPAAWLSSGKKTHREKREGSGDRRKREDNDNRNKKQESDDGRPRADRNDRRSVEAGSMKGDWCATTATRETKTGRDGRGEHVSQTSEKPNIQETRIVSVPSDKRNTASARGEDRASEAEGILLQRGAESLGGHPEPQGTKACGMSSLRSSLSPLLTHSEDSHHFREAASLHALSPEKKGQRSADLDVLKPGRDRAFSARKNLHLATGRDRGGGEGGAEKEEKEQTRKQHRRVPEEEGRDFEEGNMSGISGMMSGIEKMPVARTHSEGRPTLPASQSDLPSSSSFSAFSYSSVASGQSPTCRSPFPQLSPGRGPQLHLSVVDKDRRGGSILLCADSLSLSTSPAVAQPTPAASLSREVLRSPVVASTHDAGTVLSASSAFVSSSPCSALSSFSSEVAPVSLRSPALTPRPKSFLSALGRCRPHSLSASEERETRAFLLPFPSTEERRTDPREEGKPLSPALSLRASKTPLLPQKRGDGVRTEDAKPEDETERGSEEASQGGQGGEREGRTQRYGKEESERVQKEQSLAGEETREGVRDKGQGKRTEDTGADADRDRRSGAKEDEESTARGRGRMRNQEGKLGTPDSVRKRQRRSVSLLQKYVFSRNGNASHWLSFTDCSEANKVHLDAPSSLRKQVISGPYGFRVSSPSYGFRVSSPSSFPAGQGRVRERRGSSVCTLSSSLGPVFQSSVSTSSSSLGSNGQSASPFVLPVTRSSSPSSPLSFGVRQAQTASAERAALTQTESKSFGLQSPSTRVCSLRRRIRDEERGGDSEQEGAVMDTLARGTGRETEWSRTLVVKVTEEEVVFSGIVKPPEAPMCSSLVAPRPGQPRDADENIKEEEDMRNQRSGRKDGDAREECQEEQGERQMVHTPWHGSPPALLMLERRSRSEGDRKKRETFGEKPVAQRPWVSSSSAVSRSSAASPLSRAAFETVRGPIRDGQQGAREARQLQREKTGDLRSGGKEEFDREMMQRGGVGTTTTEVVCDRRTASEGSQRCAVSPKLLGGDTVSSSPEALTPSWIPFVSSEPHRASSPASSAALRLGAPRRVSAASLPHAAPASQLCPEPLGSEREKVGDGWGREERRVHARPDKKRDEGDEEEAEGVGEGQTQEGTGVDRKRGGDAEAKRDEGSVITRGKKSALRRDAESKEIHSCRLASLRTDNADVVELEDRNRFSSVYQKTFSRQRKARLPSHSRFVSSSFSALPPECPDSLHASPSATPPRRTAFPRFLVSPGALGKCGSSPVSSSSSARRASAESIKKERRRLFPFLYDKRDKKSRRKRVWRRDENYEEKEEANEGNHDKKEEREEENGDQEEKKDETEKASELEAKTERREQRGREELQGLQEPERDQKTEEANGEEKSSGGEEVVKHGKTRRVVETSAGSVGLTELKASANRSLLEAEAPQTEQGRYEEATVQCARRLSRNENQRGQKVMGRRLVMEDEEEGSIPSEVVFFDLCDGDNRDSNAGAPALRELRAGCLASVLPSPSTCLPTPPFPAPFSPRASSPPSPLLLSGLAGGSGSDLGEQTSPDGDAQRGDCRLPRLEEGVCTRLKRLRNENTCEHESEKGEGREDEERGEKSGRREERKAERALREKGTRKERETHVVEGDEATSSGAPPGVLLPHFEALWFDADVAEEGRGGDTEETFLSPRFPPAEVMKNKQRMHAEVAPLKASGPSSALRAPECEGNDVLSVGASLSLFSPVASSVAVSSFSASSLHCMRSSSSDAQPNGRSERRRGAGMKAKARETKPRFCAFSRFPLSRFLVNAEKNERKLSAQEEKQECETDEGRDEAAGSDRAPEGSIARASSSDDEFLCPDSVDIRVPAFQVSRRRIASKGQGDEEGQGAERKEETDGAGRYEATRQRSEVEDVDARSRGEGEISDQEKRHLGEERREKEGHDSKKGKESDTGERVAGGGDMEGLQKRQEERTLSTETQGEERHRLAAGLAPVLLSSLLSHLVASRRQIFQELRIFCSSPPAALPSVLPSPSSHRRGVSVPASSSSPVSSAPRPFLSSGLSSSPPSSSSCLLLSSFSSLSDSSARNSSSFHLSSLAVPSDIFHVHGSGEPERPREVREPASPEGDEKRQKITCDDGEAETVTENRTSSSCCEALRETDDATGSMLGDRGAPMKSRLSLDTCFIATDRFDSKPGVAGERSRLSSSTLCSNPKQETANVCMGSNRDSTPNAEAQAKFETYQKRPDPGKSLPDRSNNCVSYDVSACTRESLGTSIRYVETRSDTGHQLKVNEGTLCIPKSEDERDDSDVGDSASPFPLSVSERQAVASDPQSSLLIDSSSVHTALPAVLPKAFCSATFHDLCSASGLRKPSRRLGKSSRNAGDGLPRSDVPDCAVNTAFGATGSAGSETRHPEGGQGRSPKLSRNSSPSVHSPHCLRKVEGDRRPPAAIWRVANSDYWSFFKKKRSVEGDSSASVTSLAATSHGNQTQKLLSWELQKKARSGDNSPAGPGGAPRVGCVLTPSATAVVKGKSRAPGTEWNPAARQARDKAQNRSDDLTSFLFGEEDDEVVLHKTKQHLLRHPREDRPVIFVPVSASGGTSRRSPFCPASPVGPPAGLSRLPADSRPYPFLPSFSRASPALDLCQMRHDASENRRASLLTNSREELSEVETPVWRAASLGAQTRLAPSPLLSPRSTSSFSPFFLPSFSPSFSPSPPFLSHPFPTSLSSFRSGSAFSPSVCPSPPFALSSSPTASIPPPSFESPACSSPVSSAPSPRFSHSSPACFGTSPSTFHGILVLFLEGTFQLVSTARGLQEGQAESFVSLPPATPLSLRPDAAFRLGNLDLAFLRFNVGCRSERGLRPTMEDEEVIIQDLGISDAFSCSFFGVYDGHGGRDCAEFVKQHLHQAFHQQLEQLCGRLDFSQRINFHIFRALYFAFLLTDAAYLRRQRSWNRVSQTPDSLACRGILGSSPGEGTGVTCVSGAVPRPRKKLMNTLISEGSPLHAPGASFVPRESPKTHLFLSPRAQPRPSSSGCASVVVVVVGGAVWCANCGDARAVLSRNGRAVDLSSDHKPDRKDEVKRIVQAGGFIRCRRVLGRLAVSRAFGDLEYKGSLYEEEDEPAELREQAREQGGTRQTKRVGKRISLFGYCEKSERERECERKLRGDAELHRSGEPPDEDGPVFFQEAGKRIYLGRKHDHVDFFFASPTVQSSVLFPSAERTRRSEPKALLAKREKKIYREPLVIAAPEIRRIALTPSDEFLLLACDGLFDVFSSDEAVAFIRRRLSAMPPYEQDPQQVVTELVREAIHERRSRDNVTAILVVFSPYVGRGGP</sequence>
<dbReference type="PANTHER" id="PTHR13832">
    <property type="entry name" value="PROTEIN PHOSPHATASE 2C"/>
    <property type="match status" value="1"/>
</dbReference>
<feature type="region of interest" description="Disordered" evidence="13">
    <location>
        <begin position="562"/>
        <end position="600"/>
    </location>
</feature>
<dbReference type="PROSITE" id="PS51746">
    <property type="entry name" value="PPM_2"/>
    <property type="match status" value="1"/>
</dbReference>
<feature type="region of interest" description="Disordered" evidence="13">
    <location>
        <begin position="1710"/>
        <end position="1911"/>
    </location>
</feature>
<feature type="region of interest" description="Disordered" evidence="13">
    <location>
        <begin position="1319"/>
        <end position="1490"/>
    </location>
</feature>
<keyword evidence="9" id="KW-0464">Manganese</keyword>
<feature type="compositionally biased region" description="Basic and acidic residues" evidence="13">
    <location>
        <begin position="1340"/>
        <end position="1352"/>
    </location>
</feature>
<evidence type="ECO:0000256" key="3">
    <source>
        <dbReference type="ARBA" id="ARBA00006702"/>
    </source>
</evidence>
<dbReference type="SMART" id="SM00332">
    <property type="entry name" value="PP2Cc"/>
    <property type="match status" value="1"/>
</dbReference>
<feature type="compositionally biased region" description="Basic and acidic residues" evidence="13">
    <location>
        <begin position="1104"/>
        <end position="1133"/>
    </location>
</feature>
<feature type="compositionally biased region" description="Polar residues" evidence="13">
    <location>
        <begin position="2617"/>
        <end position="2627"/>
    </location>
</feature>
<feature type="compositionally biased region" description="Low complexity" evidence="13">
    <location>
        <begin position="1172"/>
        <end position="1183"/>
    </location>
</feature>
<feature type="compositionally biased region" description="Low complexity" evidence="13">
    <location>
        <begin position="1143"/>
        <end position="1153"/>
    </location>
</feature>
<feature type="compositionally biased region" description="Basic and acidic residues" evidence="13">
    <location>
        <begin position="1841"/>
        <end position="1867"/>
    </location>
</feature>
<proteinExistence type="inferred from homology"/>
<feature type="compositionally biased region" description="Basic and acidic residues" evidence="13">
    <location>
        <begin position="967"/>
        <end position="979"/>
    </location>
</feature>
<dbReference type="InterPro" id="IPR015655">
    <property type="entry name" value="PP2C"/>
</dbReference>
<feature type="region of interest" description="Disordered" evidence="13">
    <location>
        <begin position="2667"/>
        <end position="2835"/>
    </location>
</feature>
<feature type="compositionally biased region" description="Polar residues" evidence="13">
    <location>
        <begin position="980"/>
        <end position="993"/>
    </location>
</feature>
<feature type="region of interest" description="Disordered" evidence="13">
    <location>
        <begin position="639"/>
        <end position="691"/>
    </location>
</feature>
<dbReference type="GO" id="GO:0016020">
    <property type="term" value="C:membrane"/>
    <property type="evidence" value="ECO:0007669"/>
    <property type="project" value="UniProtKB-SubCell"/>
</dbReference>
<feature type="region of interest" description="Disordered" evidence="13">
    <location>
        <begin position="2318"/>
        <end position="2341"/>
    </location>
</feature>
<evidence type="ECO:0000256" key="7">
    <source>
        <dbReference type="ARBA" id="ARBA00022842"/>
    </source>
</evidence>
<feature type="compositionally biased region" description="Basic and acidic residues" evidence="13">
    <location>
        <begin position="2037"/>
        <end position="2046"/>
    </location>
</feature>
<feature type="compositionally biased region" description="Low complexity" evidence="13">
    <location>
        <begin position="2137"/>
        <end position="2148"/>
    </location>
</feature>
<feature type="region of interest" description="Disordered" evidence="13">
    <location>
        <begin position="906"/>
        <end position="1044"/>
    </location>
</feature>
<organism evidence="15">
    <name type="scientific">Toxoplasma gondii (strain ATCC 50861 / VEG)</name>
    <dbReference type="NCBI Taxonomy" id="432359"/>
    <lineage>
        <taxon>Eukaryota</taxon>
        <taxon>Sar</taxon>
        <taxon>Alveolata</taxon>
        <taxon>Apicomplexa</taxon>
        <taxon>Conoidasida</taxon>
        <taxon>Coccidia</taxon>
        <taxon>Eucoccidiorida</taxon>
        <taxon>Eimeriorina</taxon>
        <taxon>Sarcocystidae</taxon>
        <taxon>Toxoplasma</taxon>
    </lineage>
</organism>
<feature type="region of interest" description="Disordered" evidence="13">
    <location>
        <begin position="1587"/>
        <end position="1620"/>
    </location>
</feature>
<feature type="compositionally biased region" description="Low complexity" evidence="13">
    <location>
        <begin position="2089"/>
        <end position="2098"/>
    </location>
</feature>
<comment type="catalytic activity">
    <reaction evidence="10">
        <text>O-phospho-L-seryl-[protein] + H2O = L-seryl-[protein] + phosphate</text>
        <dbReference type="Rhea" id="RHEA:20629"/>
        <dbReference type="Rhea" id="RHEA-COMP:9863"/>
        <dbReference type="Rhea" id="RHEA-COMP:11604"/>
        <dbReference type="ChEBI" id="CHEBI:15377"/>
        <dbReference type="ChEBI" id="CHEBI:29999"/>
        <dbReference type="ChEBI" id="CHEBI:43474"/>
        <dbReference type="ChEBI" id="CHEBI:83421"/>
        <dbReference type="EC" id="3.1.3.16"/>
    </reaction>
</comment>
<dbReference type="InterPro" id="IPR000222">
    <property type="entry name" value="PP2C_BS"/>
</dbReference>
<feature type="compositionally biased region" description="Basic and acidic residues" evidence="13">
    <location>
        <begin position="2191"/>
        <end position="2201"/>
    </location>
</feature>
<feature type="region of interest" description="Disordered" evidence="13">
    <location>
        <begin position="2170"/>
        <end position="2280"/>
    </location>
</feature>
<dbReference type="EC" id="3.1.3.16" evidence="4"/>
<dbReference type="Gene3D" id="3.60.40.10">
    <property type="entry name" value="PPM-type phosphatase domain"/>
    <property type="match status" value="1"/>
</dbReference>
<accession>A0A0F7UXB7</accession>
<feature type="compositionally biased region" description="Basic and acidic residues" evidence="13">
    <location>
        <begin position="2686"/>
        <end position="2695"/>
    </location>
</feature>
<feature type="compositionally biased region" description="Low complexity" evidence="13">
    <location>
        <begin position="1587"/>
        <end position="1602"/>
    </location>
</feature>
<evidence type="ECO:0000256" key="6">
    <source>
        <dbReference type="ARBA" id="ARBA00022801"/>
    </source>
</evidence>
<evidence type="ECO:0000259" key="14">
    <source>
        <dbReference type="PROSITE" id="PS51746"/>
    </source>
</evidence>
<feature type="region of interest" description="Disordered" evidence="13">
    <location>
        <begin position="423"/>
        <end position="479"/>
    </location>
</feature>
<feature type="compositionally biased region" description="Basic and acidic residues" evidence="13">
    <location>
        <begin position="2667"/>
        <end position="2679"/>
    </location>
</feature>
<feature type="region of interest" description="Disordered" evidence="13">
    <location>
        <begin position="249"/>
        <end position="291"/>
    </location>
</feature>
<evidence type="ECO:0000313" key="15">
    <source>
        <dbReference type="EMBL" id="CEL74882.1"/>
    </source>
</evidence>
<feature type="compositionally biased region" description="Polar residues" evidence="13">
    <location>
        <begin position="431"/>
        <end position="443"/>
    </location>
</feature>
<feature type="compositionally biased region" description="Basic and acidic residues" evidence="13">
    <location>
        <begin position="1065"/>
        <end position="1094"/>
    </location>
</feature>
<feature type="region of interest" description="Disordered" evidence="13">
    <location>
        <begin position="852"/>
        <end position="890"/>
    </location>
</feature>
<feature type="compositionally biased region" description="Basic and acidic residues" evidence="13">
    <location>
        <begin position="2455"/>
        <end position="2503"/>
    </location>
</feature>
<evidence type="ECO:0000256" key="4">
    <source>
        <dbReference type="ARBA" id="ARBA00013081"/>
    </source>
</evidence>
<keyword evidence="8 12" id="KW-0904">Protein phosphatase</keyword>
<dbReference type="CDD" id="cd00143">
    <property type="entry name" value="PP2Cc"/>
    <property type="match status" value="1"/>
</dbReference>
<feature type="region of interest" description="Disordered" evidence="13">
    <location>
        <begin position="2455"/>
        <end position="2515"/>
    </location>
</feature>
<evidence type="ECO:0000256" key="8">
    <source>
        <dbReference type="ARBA" id="ARBA00022912"/>
    </source>
</evidence>
<feature type="compositionally biased region" description="Polar residues" evidence="13">
    <location>
        <begin position="874"/>
        <end position="890"/>
    </location>
</feature>
<evidence type="ECO:0000256" key="13">
    <source>
        <dbReference type="SAM" id="MobiDB-lite"/>
    </source>
</evidence>
<dbReference type="GO" id="GO:0004722">
    <property type="term" value="F:protein serine/threonine phosphatase activity"/>
    <property type="evidence" value="ECO:0007669"/>
    <property type="project" value="UniProtKB-EC"/>
</dbReference>
<feature type="region of interest" description="Disordered" evidence="13">
    <location>
        <begin position="1945"/>
        <end position="2046"/>
    </location>
</feature>
<dbReference type="Pfam" id="PF00481">
    <property type="entry name" value="PP2C"/>
    <property type="match status" value="3"/>
</dbReference>
<evidence type="ECO:0000256" key="12">
    <source>
        <dbReference type="RuleBase" id="RU003465"/>
    </source>
</evidence>
<feature type="region of interest" description="Disordered" evidence="13">
    <location>
        <begin position="1552"/>
        <end position="1571"/>
    </location>
</feature>
<feature type="compositionally biased region" description="Low complexity" evidence="13">
    <location>
        <begin position="536"/>
        <end position="547"/>
    </location>
</feature>
<feature type="compositionally biased region" description="Basic and acidic residues" evidence="13">
    <location>
        <begin position="2741"/>
        <end position="2806"/>
    </location>
</feature>
<reference evidence="15" key="1">
    <citation type="journal article" date="2015" name="PLoS ONE">
        <title>Comprehensive Evaluation of Toxoplasma gondii VEG and Neospora caninum LIV Genomes with Tachyzoite Stage Transcriptome and Proteome Defines Novel Transcript Features.</title>
        <authorList>
            <person name="Ramaprasad A."/>
            <person name="Mourier T."/>
            <person name="Naeem R."/>
            <person name="Malas T.B."/>
            <person name="Moussa E."/>
            <person name="Panigrahi A."/>
            <person name="Vermont S.J."/>
            <person name="Otto T.D."/>
            <person name="Wastling J."/>
            <person name="Pain A."/>
        </authorList>
    </citation>
    <scope>NUCLEOTIDE SEQUENCE</scope>
    <source>
        <strain evidence="15">VEG</strain>
    </source>
</reference>
<dbReference type="EMBL" id="LN714498">
    <property type="protein sequence ID" value="CEL74882.1"/>
    <property type="molecule type" value="Genomic_DNA"/>
</dbReference>
<evidence type="ECO:0000256" key="5">
    <source>
        <dbReference type="ARBA" id="ARBA00022723"/>
    </source>
</evidence>
<feature type="region of interest" description="Disordered" evidence="13">
    <location>
        <begin position="1065"/>
        <end position="1183"/>
    </location>
</feature>
<feature type="compositionally biased region" description="Basic and acidic residues" evidence="13">
    <location>
        <begin position="1779"/>
        <end position="1796"/>
    </location>
</feature>
<comment type="cofactor">
    <cofactor evidence="1">
        <name>Mn(2+)</name>
        <dbReference type="ChEBI" id="CHEBI:29035"/>
    </cofactor>
</comment>
<keyword evidence="7" id="KW-0460">Magnesium</keyword>
<feature type="region of interest" description="Disordered" evidence="13">
    <location>
        <begin position="3216"/>
        <end position="3289"/>
    </location>
</feature>
<feature type="region of interest" description="Disordered" evidence="13">
    <location>
        <begin position="2616"/>
        <end position="2643"/>
    </location>
</feature>
<dbReference type="GO" id="GO:0046872">
    <property type="term" value="F:metal ion binding"/>
    <property type="evidence" value="ECO:0007669"/>
    <property type="project" value="UniProtKB-KW"/>
</dbReference>